<dbReference type="SMART" id="SM00345">
    <property type="entry name" value="HTH_GNTR"/>
    <property type="match status" value="1"/>
</dbReference>
<keyword evidence="3" id="KW-0804">Transcription</keyword>
<comment type="caution">
    <text evidence="6">The sequence shown here is derived from an EMBL/GenBank/DDBJ whole genome shotgun (WGS) entry which is preliminary data.</text>
</comment>
<keyword evidence="1" id="KW-0805">Transcription regulation</keyword>
<dbReference type="SMART" id="SM00895">
    <property type="entry name" value="FCD"/>
    <property type="match status" value="1"/>
</dbReference>
<dbReference type="Proteomes" id="UP000644441">
    <property type="component" value="Unassembled WGS sequence"/>
</dbReference>
<proteinExistence type="predicted"/>
<reference evidence="6 7" key="1">
    <citation type="submission" date="2012-09" db="EMBL/GenBank/DDBJ databases">
        <title>Genome Sequence of alkane-degrading Bacterium Alcanivorax venustensis ISO4.</title>
        <authorList>
            <person name="Lai Q."/>
            <person name="Shao Z."/>
        </authorList>
    </citation>
    <scope>NUCLEOTIDE SEQUENCE [LARGE SCALE GENOMIC DNA]</scope>
    <source>
        <strain evidence="6 7">ISO4</strain>
    </source>
</reference>
<evidence type="ECO:0000313" key="7">
    <source>
        <dbReference type="Proteomes" id="UP000644441"/>
    </source>
</evidence>
<dbReference type="Gene3D" id="1.20.120.530">
    <property type="entry name" value="GntR ligand-binding domain-like"/>
    <property type="match status" value="1"/>
</dbReference>
<dbReference type="SUPFAM" id="SSF46785">
    <property type="entry name" value="Winged helix' DNA-binding domain"/>
    <property type="match status" value="1"/>
</dbReference>
<keyword evidence="4" id="KW-0175">Coiled coil</keyword>
<dbReference type="InterPro" id="IPR011711">
    <property type="entry name" value="GntR_C"/>
</dbReference>
<dbReference type="PRINTS" id="PR00035">
    <property type="entry name" value="HTHGNTR"/>
</dbReference>
<dbReference type="Pfam" id="PF07729">
    <property type="entry name" value="FCD"/>
    <property type="match status" value="1"/>
</dbReference>
<sequence>MNTNTLPRRSLVDGAIDRLRQAVESGEWPVGRRLPVESALAEELGVGRNTVREAVRVLVHVGLLETRQGDGTYVLRRLDPAESLRRLRRTTLRDQLEMRIALESEAARLAAERRDEADLQAMREALEARQQAGDDLEARIHHDRRFHNAIVSAANNPALSALYEYFSEAVTETIERTERDAALPEPDHADHAVLLGTLERGDAEAAAKATRTMLTPALRALDTL</sequence>
<dbReference type="EMBL" id="ARXR01000007">
    <property type="protein sequence ID" value="MBF5052634.1"/>
    <property type="molecule type" value="Genomic_DNA"/>
</dbReference>
<accession>A0ABS0AER7</accession>
<evidence type="ECO:0000256" key="2">
    <source>
        <dbReference type="ARBA" id="ARBA00023125"/>
    </source>
</evidence>
<feature type="coiled-coil region" evidence="4">
    <location>
        <begin position="109"/>
        <end position="139"/>
    </location>
</feature>
<dbReference type="RefSeq" id="WP_194855541.1">
    <property type="nucleotide sequence ID" value="NZ_ARXR01000007.1"/>
</dbReference>
<name>A0ABS0AER7_9GAMM</name>
<gene>
    <name evidence="6" type="ORF">ISO4_01236</name>
</gene>
<dbReference type="InterPro" id="IPR036390">
    <property type="entry name" value="WH_DNA-bd_sf"/>
</dbReference>
<dbReference type="CDD" id="cd07377">
    <property type="entry name" value="WHTH_GntR"/>
    <property type="match status" value="1"/>
</dbReference>
<protein>
    <submittedName>
        <fullName evidence="6">GntR family transcriptional regulator</fullName>
    </submittedName>
</protein>
<dbReference type="PROSITE" id="PS50949">
    <property type="entry name" value="HTH_GNTR"/>
    <property type="match status" value="1"/>
</dbReference>
<keyword evidence="7" id="KW-1185">Reference proteome</keyword>
<dbReference type="InterPro" id="IPR036388">
    <property type="entry name" value="WH-like_DNA-bd_sf"/>
</dbReference>
<dbReference type="Pfam" id="PF00392">
    <property type="entry name" value="GntR"/>
    <property type="match status" value="1"/>
</dbReference>
<dbReference type="PANTHER" id="PTHR43537">
    <property type="entry name" value="TRANSCRIPTIONAL REGULATOR, GNTR FAMILY"/>
    <property type="match status" value="1"/>
</dbReference>
<evidence type="ECO:0000256" key="1">
    <source>
        <dbReference type="ARBA" id="ARBA00023015"/>
    </source>
</evidence>
<dbReference type="SUPFAM" id="SSF48008">
    <property type="entry name" value="GntR ligand-binding domain-like"/>
    <property type="match status" value="1"/>
</dbReference>
<dbReference type="PANTHER" id="PTHR43537:SF51">
    <property type="entry name" value="HTH-TYPE TRANSCRIPTIONAL REGULATOR LGOR-RELATED"/>
    <property type="match status" value="1"/>
</dbReference>
<evidence type="ECO:0000259" key="5">
    <source>
        <dbReference type="PROSITE" id="PS50949"/>
    </source>
</evidence>
<evidence type="ECO:0000256" key="3">
    <source>
        <dbReference type="ARBA" id="ARBA00023163"/>
    </source>
</evidence>
<keyword evidence="2" id="KW-0238">DNA-binding</keyword>
<feature type="domain" description="HTH gntR-type" evidence="5">
    <location>
        <begin position="9"/>
        <end position="77"/>
    </location>
</feature>
<dbReference type="InterPro" id="IPR000524">
    <property type="entry name" value="Tscrpt_reg_HTH_GntR"/>
</dbReference>
<dbReference type="InterPro" id="IPR008920">
    <property type="entry name" value="TF_FadR/GntR_C"/>
</dbReference>
<organism evidence="6 7">
    <name type="scientific">Alloalcanivorax venustensis ISO4</name>
    <dbReference type="NCBI Taxonomy" id="1177184"/>
    <lineage>
        <taxon>Bacteria</taxon>
        <taxon>Pseudomonadati</taxon>
        <taxon>Pseudomonadota</taxon>
        <taxon>Gammaproteobacteria</taxon>
        <taxon>Oceanospirillales</taxon>
        <taxon>Alcanivoracaceae</taxon>
        <taxon>Alloalcanivorax</taxon>
    </lineage>
</organism>
<evidence type="ECO:0000313" key="6">
    <source>
        <dbReference type="EMBL" id="MBF5052634.1"/>
    </source>
</evidence>
<evidence type="ECO:0000256" key="4">
    <source>
        <dbReference type="SAM" id="Coils"/>
    </source>
</evidence>
<dbReference type="Gene3D" id="1.10.10.10">
    <property type="entry name" value="Winged helix-like DNA-binding domain superfamily/Winged helix DNA-binding domain"/>
    <property type="match status" value="1"/>
</dbReference>